<evidence type="ECO:0000313" key="2">
    <source>
        <dbReference type="Proteomes" id="UP000886501"/>
    </source>
</evidence>
<proteinExistence type="predicted"/>
<reference evidence="1" key="1">
    <citation type="submission" date="2019-10" db="EMBL/GenBank/DDBJ databases">
        <authorList>
            <consortium name="DOE Joint Genome Institute"/>
            <person name="Kuo A."/>
            <person name="Miyauchi S."/>
            <person name="Kiss E."/>
            <person name="Drula E."/>
            <person name="Kohler A."/>
            <person name="Sanchez-Garcia M."/>
            <person name="Andreopoulos B."/>
            <person name="Barry K.W."/>
            <person name="Bonito G."/>
            <person name="Buee M."/>
            <person name="Carver A."/>
            <person name="Chen C."/>
            <person name="Cichocki N."/>
            <person name="Clum A."/>
            <person name="Culley D."/>
            <person name="Crous P.W."/>
            <person name="Fauchery L."/>
            <person name="Girlanda M."/>
            <person name="Hayes R."/>
            <person name="Keri Z."/>
            <person name="Labutti K."/>
            <person name="Lipzen A."/>
            <person name="Lombard V."/>
            <person name="Magnuson J."/>
            <person name="Maillard F."/>
            <person name="Morin E."/>
            <person name="Murat C."/>
            <person name="Nolan M."/>
            <person name="Ohm R."/>
            <person name="Pangilinan J."/>
            <person name="Pereira M."/>
            <person name="Perotto S."/>
            <person name="Peter M."/>
            <person name="Riley R."/>
            <person name="Sitrit Y."/>
            <person name="Stielow B."/>
            <person name="Szollosi G."/>
            <person name="Zifcakova L."/>
            <person name="Stursova M."/>
            <person name="Spatafora J.W."/>
            <person name="Tedersoo L."/>
            <person name="Vaario L.-M."/>
            <person name="Yamada A."/>
            <person name="Yan M."/>
            <person name="Wang P."/>
            <person name="Xu J."/>
            <person name="Bruns T."/>
            <person name="Baldrian P."/>
            <person name="Vilgalys R."/>
            <person name="Henrissat B."/>
            <person name="Grigoriev I.V."/>
            <person name="Hibbett D."/>
            <person name="Nagy L.G."/>
            <person name="Martin F.M."/>
        </authorList>
    </citation>
    <scope>NUCLEOTIDE SEQUENCE</scope>
    <source>
        <strain evidence="1">P2</strain>
    </source>
</reference>
<accession>A0ACB6Z266</accession>
<evidence type="ECO:0000313" key="1">
    <source>
        <dbReference type="EMBL" id="KAF9643594.1"/>
    </source>
</evidence>
<keyword evidence="2" id="KW-1185">Reference proteome</keyword>
<name>A0ACB6Z266_THEGA</name>
<dbReference type="Proteomes" id="UP000886501">
    <property type="component" value="Unassembled WGS sequence"/>
</dbReference>
<sequence>MAHLVDAQFRRFQLDPEAFDLAKQIYRQIQVKTAPGSGHELGASIVGVPAIAAYLACIHLNSSDVDYNTAASASCVRPVVFKKILGIVQDLVEIEPLRSRTEERDGDVVTYAELMQAFRLRHYQSVLLGWFKSTESALLGSGELRGSDLKAVKNVTLLRCVVFAWVCEVSKSQHVEPEMVKLKFQLPSETFDDLMRTMTAACSHIKAQIRRDRQALLKNHTPTSSANPTPSKPHRDNSSVSRSVSKSPSKSALKRKLSALDGVEQNTPSKRVAFMKSVPEVDEGESSEDETMETPSKQRTRLFADEVAAAVTPMAKLQPEGQTTEKARYRSRASRSRETLDQLPVDDENPMQVDSPSFIPIATPATAVPTTPRRKRTTPSTPKRTPGSRGKGKSTPRRNGEDDGEGELELPPRYRPVFLDHRQWYARDPRIEKEIAMGEELRRTFREKFGQSIIDKYRPTATT</sequence>
<comment type="caution">
    <text evidence="1">The sequence shown here is derived from an EMBL/GenBank/DDBJ whole genome shotgun (WGS) entry which is preliminary data.</text>
</comment>
<gene>
    <name evidence="1" type="ORF">BDM02DRAFT_3191430</name>
</gene>
<protein>
    <submittedName>
        <fullName evidence="1">Uncharacterized protein</fullName>
    </submittedName>
</protein>
<organism evidence="1 2">
    <name type="scientific">Thelephora ganbajun</name>
    <name type="common">Ganba fungus</name>
    <dbReference type="NCBI Taxonomy" id="370292"/>
    <lineage>
        <taxon>Eukaryota</taxon>
        <taxon>Fungi</taxon>
        <taxon>Dikarya</taxon>
        <taxon>Basidiomycota</taxon>
        <taxon>Agaricomycotina</taxon>
        <taxon>Agaricomycetes</taxon>
        <taxon>Thelephorales</taxon>
        <taxon>Thelephoraceae</taxon>
        <taxon>Thelephora</taxon>
    </lineage>
</organism>
<reference evidence="1" key="2">
    <citation type="journal article" date="2020" name="Nat. Commun.">
        <title>Large-scale genome sequencing of mycorrhizal fungi provides insights into the early evolution of symbiotic traits.</title>
        <authorList>
            <person name="Miyauchi S."/>
            <person name="Kiss E."/>
            <person name="Kuo A."/>
            <person name="Drula E."/>
            <person name="Kohler A."/>
            <person name="Sanchez-Garcia M."/>
            <person name="Morin E."/>
            <person name="Andreopoulos B."/>
            <person name="Barry K.W."/>
            <person name="Bonito G."/>
            <person name="Buee M."/>
            <person name="Carver A."/>
            <person name="Chen C."/>
            <person name="Cichocki N."/>
            <person name="Clum A."/>
            <person name="Culley D."/>
            <person name="Crous P.W."/>
            <person name="Fauchery L."/>
            <person name="Girlanda M."/>
            <person name="Hayes R.D."/>
            <person name="Keri Z."/>
            <person name="LaButti K."/>
            <person name="Lipzen A."/>
            <person name="Lombard V."/>
            <person name="Magnuson J."/>
            <person name="Maillard F."/>
            <person name="Murat C."/>
            <person name="Nolan M."/>
            <person name="Ohm R.A."/>
            <person name="Pangilinan J."/>
            <person name="Pereira M.F."/>
            <person name="Perotto S."/>
            <person name="Peter M."/>
            <person name="Pfister S."/>
            <person name="Riley R."/>
            <person name="Sitrit Y."/>
            <person name="Stielow J.B."/>
            <person name="Szollosi G."/>
            <person name="Zifcakova L."/>
            <person name="Stursova M."/>
            <person name="Spatafora J.W."/>
            <person name="Tedersoo L."/>
            <person name="Vaario L.M."/>
            <person name="Yamada A."/>
            <person name="Yan M."/>
            <person name="Wang P."/>
            <person name="Xu J."/>
            <person name="Bruns T."/>
            <person name="Baldrian P."/>
            <person name="Vilgalys R."/>
            <person name="Dunand C."/>
            <person name="Henrissat B."/>
            <person name="Grigoriev I.V."/>
            <person name="Hibbett D."/>
            <person name="Nagy L.G."/>
            <person name="Martin F.M."/>
        </authorList>
    </citation>
    <scope>NUCLEOTIDE SEQUENCE</scope>
    <source>
        <strain evidence="1">P2</strain>
    </source>
</reference>
<dbReference type="EMBL" id="MU118205">
    <property type="protein sequence ID" value="KAF9643594.1"/>
    <property type="molecule type" value="Genomic_DNA"/>
</dbReference>